<evidence type="ECO:0000256" key="2">
    <source>
        <dbReference type="SAM" id="Phobius"/>
    </source>
</evidence>
<dbReference type="Pfam" id="PF14283">
    <property type="entry name" value="CD1107-like"/>
    <property type="match status" value="1"/>
</dbReference>
<dbReference type="InterPro" id="IPR025376">
    <property type="entry name" value="CD1107-like_dom"/>
</dbReference>
<feature type="region of interest" description="Disordered" evidence="1">
    <location>
        <begin position="162"/>
        <end position="199"/>
    </location>
</feature>
<sequence length="288" mass="31556">MKRMNNLKNVIAAKIMGGLVIGMAAVAGVSPVTVFAQSQEAECICDEKCSQDSINEECAVCLYDYNVCQGVDAHIEDSEECTETAEENYGPLTPDGNMNLVDDYGSIEAGGKQFITVTTKSGNYFYIIIDRDDKGTETVHFLNLVDESDLLKLMEDDEVESYMNSQGMTASEKEKEEVKSTEATEEISEEPKEEAKALETGKKKNVTGIMALVLIAAIGGIGGFMYMKSNKGKKKADAPDPDADYFDSDDDEDYLADMDIEEESVSDAEEESPAEDTGEDDQDEMDEE</sequence>
<feature type="transmembrane region" description="Helical" evidence="2">
    <location>
        <begin position="206"/>
        <end position="226"/>
    </location>
</feature>
<accession>A0A1E3U6T2</accession>
<keyword evidence="2" id="KW-0812">Transmembrane</keyword>
<dbReference type="RefSeq" id="WP_069432356.1">
    <property type="nucleotide sequence ID" value="NZ_MEHA01000043.1"/>
</dbReference>
<feature type="compositionally biased region" description="Acidic residues" evidence="1">
    <location>
        <begin position="239"/>
        <end position="288"/>
    </location>
</feature>
<feature type="signal peptide" evidence="3">
    <location>
        <begin position="1"/>
        <end position="27"/>
    </location>
</feature>
<comment type="caution">
    <text evidence="5">The sequence shown here is derived from an EMBL/GenBank/DDBJ whole genome shotgun (WGS) entry which is preliminary data.</text>
</comment>
<keyword evidence="2" id="KW-1133">Transmembrane helix</keyword>
<evidence type="ECO:0000313" key="5">
    <source>
        <dbReference type="EMBL" id="ODR39276.1"/>
    </source>
</evidence>
<evidence type="ECO:0000256" key="3">
    <source>
        <dbReference type="SAM" id="SignalP"/>
    </source>
</evidence>
<proteinExistence type="predicted"/>
<dbReference type="EMBL" id="MEHA01000043">
    <property type="protein sequence ID" value="ODR39276.1"/>
    <property type="molecule type" value="Genomic_DNA"/>
</dbReference>
<reference evidence="5 6" key="1">
    <citation type="submission" date="2016-08" db="EMBL/GenBank/DDBJ databases">
        <authorList>
            <person name="Seilhamer J.J."/>
        </authorList>
    </citation>
    <scope>NUCLEOTIDE SEQUENCE [LARGE SCALE GENOMIC DNA]</scope>
    <source>
        <strain evidence="5 6">NML150140-1</strain>
    </source>
</reference>
<feature type="compositionally biased region" description="Basic and acidic residues" evidence="1">
    <location>
        <begin position="171"/>
        <end position="182"/>
    </location>
</feature>
<evidence type="ECO:0000259" key="4">
    <source>
        <dbReference type="Pfam" id="PF14283"/>
    </source>
</evidence>
<evidence type="ECO:0000313" key="6">
    <source>
        <dbReference type="Proteomes" id="UP000094271"/>
    </source>
</evidence>
<feature type="chain" id="PRO_5039067293" description="Mobile element protein CD1107-like domain-containing protein" evidence="3">
    <location>
        <begin position="28"/>
        <end position="288"/>
    </location>
</feature>
<name>A0A1E3U6T2_9FIRM</name>
<feature type="compositionally biased region" description="Basic and acidic residues" evidence="1">
    <location>
        <begin position="189"/>
        <end position="199"/>
    </location>
</feature>
<protein>
    <recommendedName>
        <fullName evidence="4">Mobile element protein CD1107-like domain-containing protein</fullName>
    </recommendedName>
</protein>
<keyword evidence="3" id="KW-0732">Signal</keyword>
<keyword evidence="2" id="KW-0472">Membrane</keyword>
<organism evidence="5 6">
    <name type="scientific">Eisenbergiella tayi</name>
    <dbReference type="NCBI Taxonomy" id="1432052"/>
    <lineage>
        <taxon>Bacteria</taxon>
        <taxon>Bacillati</taxon>
        <taxon>Bacillota</taxon>
        <taxon>Clostridia</taxon>
        <taxon>Lachnospirales</taxon>
        <taxon>Lachnospiraceae</taxon>
        <taxon>Eisenbergiella</taxon>
    </lineage>
</organism>
<feature type="domain" description="Mobile element protein CD1107-like" evidence="4">
    <location>
        <begin position="91"/>
        <end position="235"/>
    </location>
</feature>
<dbReference type="AlphaFoldDB" id="A0A1E3U6T2"/>
<feature type="region of interest" description="Disordered" evidence="1">
    <location>
        <begin position="231"/>
        <end position="288"/>
    </location>
</feature>
<gene>
    <name evidence="5" type="ORF">BEI59_33140</name>
</gene>
<evidence type="ECO:0000256" key="1">
    <source>
        <dbReference type="SAM" id="MobiDB-lite"/>
    </source>
</evidence>
<dbReference type="Proteomes" id="UP000094271">
    <property type="component" value="Unassembled WGS sequence"/>
</dbReference>